<feature type="transmembrane region" description="Helical" evidence="5">
    <location>
        <begin position="17"/>
        <end position="36"/>
    </location>
</feature>
<feature type="transmembrane region" description="Helical" evidence="5">
    <location>
        <begin position="145"/>
        <end position="166"/>
    </location>
</feature>
<proteinExistence type="predicted"/>
<evidence type="ECO:0000259" key="6">
    <source>
        <dbReference type="Pfam" id="PF12698"/>
    </source>
</evidence>
<evidence type="ECO:0000313" key="8">
    <source>
        <dbReference type="Proteomes" id="UP000636755"/>
    </source>
</evidence>
<dbReference type="PIRSF" id="PIRSF006648">
    <property type="entry name" value="DrrB"/>
    <property type="match status" value="1"/>
</dbReference>
<dbReference type="Pfam" id="PF12698">
    <property type="entry name" value="ABC2_membrane_3"/>
    <property type="match status" value="1"/>
</dbReference>
<evidence type="ECO:0000256" key="5">
    <source>
        <dbReference type="SAM" id="Phobius"/>
    </source>
</evidence>
<evidence type="ECO:0000256" key="3">
    <source>
        <dbReference type="ARBA" id="ARBA00022989"/>
    </source>
</evidence>
<gene>
    <name evidence="7" type="ORF">H8R91_11375</name>
</gene>
<comment type="caution">
    <text evidence="7">The sequence shown here is derived from an EMBL/GenBank/DDBJ whole genome shotgun (WGS) entry which is preliminary data.</text>
</comment>
<comment type="subcellular location">
    <subcellularLocation>
        <location evidence="1">Membrane</location>
        <topology evidence="1">Multi-pass membrane protein</topology>
    </subcellularLocation>
</comment>
<evidence type="ECO:0000256" key="1">
    <source>
        <dbReference type="ARBA" id="ARBA00004141"/>
    </source>
</evidence>
<keyword evidence="8" id="KW-1185">Reference proteome</keyword>
<feature type="transmembrane region" description="Helical" evidence="5">
    <location>
        <begin position="266"/>
        <end position="284"/>
    </location>
</feature>
<protein>
    <submittedName>
        <fullName evidence="7">ABC transporter permease</fullName>
    </submittedName>
</protein>
<accession>A0ABR7HNK7</accession>
<dbReference type="EMBL" id="JACOPS010000006">
    <property type="protein sequence ID" value="MBC5729111.1"/>
    <property type="molecule type" value="Genomic_DNA"/>
</dbReference>
<dbReference type="InterPro" id="IPR013525">
    <property type="entry name" value="ABC2_TM"/>
</dbReference>
<keyword evidence="4 5" id="KW-0472">Membrane</keyword>
<dbReference type="InterPro" id="IPR000412">
    <property type="entry name" value="ABC_2_transport"/>
</dbReference>
<sequence length="289" mass="31222">MLALVKRNIKIYFRNKGAWLASLLTVFIIIGLYALFLGDQLSKGFEGIGLDSPRLLTDGWIMAGIISIMPLSISLGAVSIVSDRSKGLFKDFYCSPVSRSRITLGYILSLALISFFITLIGFILGEIYIVVNGGELLSLLNMLKVVGIIAIDDLATTSIVMFIAMFITTEGAYTAVCTVIGTISGFITGIYIPVGSLPDSVATAVKCFPISHAGSMLRQIFTESAITECTKSVPAELKPDVIDQINSEMGIIYSFGDHTVTDFESIIVLVATAAVFFVLTAFVARRKKK</sequence>
<keyword evidence="2 5" id="KW-0812">Transmembrane</keyword>
<keyword evidence="3 5" id="KW-1133">Transmembrane helix</keyword>
<feature type="transmembrane region" description="Helical" evidence="5">
    <location>
        <begin position="102"/>
        <end position="125"/>
    </location>
</feature>
<dbReference type="RefSeq" id="WP_186936327.1">
    <property type="nucleotide sequence ID" value="NZ_JACOPS010000006.1"/>
</dbReference>
<feature type="transmembrane region" description="Helical" evidence="5">
    <location>
        <begin position="173"/>
        <end position="192"/>
    </location>
</feature>
<reference evidence="7 8" key="1">
    <citation type="submission" date="2020-08" db="EMBL/GenBank/DDBJ databases">
        <title>Genome public.</title>
        <authorList>
            <person name="Liu C."/>
            <person name="Sun Q."/>
        </authorList>
    </citation>
    <scope>NUCLEOTIDE SEQUENCE [LARGE SCALE GENOMIC DNA]</scope>
    <source>
        <strain evidence="7 8">NSJ-71</strain>
    </source>
</reference>
<evidence type="ECO:0000256" key="4">
    <source>
        <dbReference type="ARBA" id="ARBA00023136"/>
    </source>
</evidence>
<dbReference type="InterPro" id="IPR051784">
    <property type="entry name" value="Nod_factor_ABC_transporter"/>
</dbReference>
<evidence type="ECO:0000256" key="2">
    <source>
        <dbReference type="ARBA" id="ARBA00022692"/>
    </source>
</evidence>
<dbReference type="PANTHER" id="PTHR43229">
    <property type="entry name" value="NODULATION PROTEIN J"/>
    <property type="match status" value="1"/>
</dbReference>
<feature type="transmembrane region" description="Helical" evidence="5">
    <location>
        <begin position="60"/>
        <end position="81"/>
    </location>
</feature>
<feature type="domain" description="ABC-2 type transporter transmembrane" evidence="6">
    <location>
        <begin position="62"/>
        <end position="281"/>
    </location>
</feature>
<name>A0ABR7HNK7_9FIRM</name>
<dbReference type="PANTHER" id="PTHR43229:SF2">
    <property type="entry name" value="NODULATION PROTEIN J"/>
    <property type="match status" value="1"/>
</dbReference>
<evidence type="ECO:0000313" key="7">
    <source>
        <dbReference type="EMBL" id="MBC5729111.1"/>
    </source>
</evidence>
<organism evidence="7 8">
    <name type="scientific">Ruminococcus intestinalis</name>
    <dbReference type="NCBI Taxonomy" id="2763066"/>
    <lineage>
        <taxon>Bacteria</taxon>
        <taxon>Bacillati</taxon>
        <taxon>Bacillota</taxon>
        <taxon>Clostridia</taxon>
        <taxon>Eubacteriales</taxon>
        <taxon>Oscillospiraceae</taxon>
        <taxon>Ruminococcus</taxon>
    </lineage>
</organism>
<dbReference type="Proteomes" id="UP000636755">
    <property type="component" value="Unassembled WGS sequence"/>
</dbReference>